<proteinExistence type="predicted"/>
<dbReference type="OrthoDB" id="6637407at2"/>
<dbReference type="AlphaFoldDB" id="A0A370R3S0"/>
<comment type="caution">
    <text evidence="2">The sequence shown here is derived from an EMBL/GenBank/DDBJ whole genome shotgun (WGS) entry which is preliminary data.</text>
</comment>
<evidence type="ECO:0000256" key="1">
    <source>
        <dbReference type="SAM" id="SignalP"/>
    </source>
</evidence>
<feature type="signal peptide" evidence="1">
    <location>
        <begin position="1"/>
        <end position="23"/>
    </location>
</feature>
<keyword evidence="3" id="KW-1185">Reference proteome</keyword>
<dbReference type="EMBL" id="QRAP01000001">
    <property type="protein sequence ID" value="RDK97077.1"/>
    <property type="molecule type" value="Genomic_DNA"/>
</dbReference>
<dbReference type="PROSITE" id="PS51257">
    <property type="entry name" value="PROKAR_LIPOPROTEIN"/>
    <property type="match status" value="1"/>
</dbReference>
<evidence type="ECO:0008006" key="4">
    <source>
        <dbReference type="Google" id="ProtNLM"/>
    </source>
</evidence>
<gene>
    <name evidence="2" type="ORF">C8D90_101521</name>
</gene>
<dbReference type="RefSeq" id="WP_115456834.1">
    <property type="nucleotide sequence ID" value="NZ_QRAP01000001.1"/>
</dbReference>
<name>A0A370R3S0_9GAMM</name>
<protein>
    <recommendedName>
        <fullName evidence="4">Lipoprotein</fullName>
    </recommendedName>
</protein>
<dbReference type="Proteomes" id="UP000254848">
    <property type="component" value="Unassembled WGS sequence"/>
</dbReference>
<feature type="chain" id="PRO_5016580003" description="Lipoprotein" evidence="1">
    <location>
        <begin position="24"/>
        <end position="155"/>
    </location>
</feature>
<organism evidence="2 3">
    <name type="scientific">Enterobacillus tribolii</name>
    <dbReference type="NCBI Taxonomy" id="1487935"/>
    <lineage>
        <taxon>Bacteria</taxon>
        <taxon>Pseudomonadati</taxon>
        <taxon>Pseudomonadota</taxon>
        <taxon>Gammaproteobacteria</taxon>
        <taxon>Enterobacterales</taxon>
        <taxon>Hafniaceae</taxon>
        <taxon>Enterobacillus</taxon>
    </lineage>
</organism>
<evidence type="ECO:0000313" key="3">
    <source>
        <dbReference type="Proteomes" id="UP000254848"/>
    </source>
</evidence>
<sequence length="155" mass="17112">MKKMIMVCLGSVLLAGCAGSTHTTPFESRFSCEIPKSSDYPVVSSKADLLTNMKRLGERAESANFVSGQWMAQTPDAAGKEKIKECSAEILVASEAIISPQYESVKKKTVRADERAILTEMYRSWDAYMRSITLNGVDNNLRDAFKAAAEKYVDL</sequence>
<reference evidence="2 3" key="1">
    <citation type="submission" date="2018-07" db="EMBL/GenBank/DDBJ databases">
        <title>Genomic Encyclopedia of Type Strains, Phase IV (KMG-IV): sequencing the most valuable type-strain genomes for metagenomic binning, comparative biology and taxonomic classification.</title>
        <authorList>
            <person name="Goeker M."/>
        </authorList>
    </citation>
    <scope>NUCLEOTIDE SEQUENCE [LARGE SCALE GENOMIC DNA]</scope>
    <source>
        <strain evidence="2 3">DSM 103736</strain>
    </source>
</reference>
<accession>A0A370R3S0</accession>
<evidence type="ECO:0000313" key="2">
    <source>
        <dbReference type="EMBL" id="RDK97077.1"/>
    </source>
</evidence>
<keyword evidence="1" id="KW-0732">Signal</keyword>